<dbReference type="AlphaFoldDB" id="A0ABD0N5M3"/>
<evidence type="ECO:0000259" key="2">
    <source>
        <dbReference type="Pfam" id="PF23461"/>
    </source>
</evidence>
<dbReference type="PANTHER" id="PTHR46379">
    <property type="entry name" value="ZINC FINGER MYND DOMAIN-CONTAINING"/>
    <property type="match status" value="1"/>
</dbReference>
<evidence type="ECO:0000313" key="4">
    <source>
        <dbReference type="Proteomes" id="UP001529510"/>
    </source>
</evidence>
<feature type="compositionally biased region" description="Low complexity" evidence="1">
    <location>
        <begin position="35"/>
        <end position="46"/>
    </location>
</feature>
<evidence type="ECO:0000256" key="1">
    <source>
        <dbReference type="SAM" id="MobiDB-lite"/>
    </source>
</evidence>
<evidence type="ECO:0000313" key="3">
    <source>
        <dbReference type="EMBL" id="KAL0156521.1"/>
    </source>
</evidence>
<feature type="non-terminal residue" evidence="3">
    <location>
        <position position="1"/>
    </location>
</feature>
<gene>
    <name evidence="3" type="ORF">M9458_047767</name>
</gene>
<proteinExistence type="predicted"/>
<organism evidence="3 4">
    <name type="scientific">Cirrhinus mrigala</name>
    <name type="common">Mrigala</name>
    <dbReference type="NCBI Taxonomy" id="683832"/>
    <lineage>
        <taxon>Eukaryota</taxon>
        <taxon>Metazoa</taxon>
        <taxon>Chordata</taxon>
        <taxon>Craniata</taxon>
        <taxon>Vertebrata</taxon>
        <taxon>Euteleostomi</taxon>
        <taxon>Actinopterygii</taxon>
        <taxon>Neopterygii</taxon>
        <taxon>Teleostei</taxon>
        <taxon>Ostariophysi</taxon>
        <taxon>Cypriniformes</taxon>
        <taxon>Cyprinidae</taxon>
        <taxon>Labeoninae</taxon>
        <taxon>Labeonini</taxon>
        <taxon>Cirrhinus</taxon>
    </lineage>
</organism>
<keyword evidence="4" id="KW-1185">Reference proteome</keyword>
<feature type="non-terminal residue" evidence="3">
    <location>
        <position position="98"/>
    </location>
</feature>
<comment type="caution">
    <text evidence="3">The sequence shown here is derived from an EMBL/GenBank/DDBJ whole genome shotgun (WGS) entry which is preliminary data.</text>
</comment>
<reference evidence="3 4" key="1">
    <citation type="submission" date="2024-05" db="EMBL/GenBank/DDBJ databases">
        <title>Genome sequencing and assembly of Indian major carp, Cirrhinus mrigala (Hamilton, 1822).</title>
        <authorList>
            <person name="Mohindra V."/>
            <person name="Chowdhury L.M."/>
            <person name="Lal K."/>
            <person name="Jena J.K."/>
        </authorList>
    </citation>
    <scope>NUCLEOTIDE SEQUENCE [LARGE SCALE GENOMIC DNA]</scope>
    <source>
        <strain evidence="3">CM1030</strain>
        <tissue evidence="3">Blood</tissue>
    </source>
</reference>
<dbReference type="Pfam" id="PF23461">
    <property type="entry name" value="ZMYND11_CC"/>
    <property type="match status" value="1"/>
</dbReference>
<sequence length="98" mass="10922">EPEPEMEAVSSSQEIPTAVPHQPERMSVSTQTKKSGSPSSSSSPAPRMVHRGTQTVNEGSCQNMCHDKYTKIFSDVKEMMKAENKRETERVLKEALDK</sequence>
<feature type="compositionally biased region" description="Polar residues" evidence="1">
    <location>
        <begin position="52"/>
        <end position="61"/>
    </location>
</feature>
<accession>A0ABD0N5M3</accession>
<dbReference type="Proteomes" id="UP001529510">
    <property type="component" value="Unassembled WGS sequence"/>
</dbReference>
<dbReference type="PANTHER" id="PTHR46379:SF1">
    <property type="entry name" value="ZINC FINGER MYND DOMAIN-CONTAINING PROTEIN 11"/>
    <property type="match status" value="1"/>
</dbReference>
<dbReference type="InterPro" id="IPR047269">
    <property type="entry name" value="ZMY11"/>
</dbReference>
<feature type="region of interest" description="Disordered" evidence="1">
    <location>
        <begin position="1"/>
        <end position="61"/>
    </location>
</feature>
<name>A0ABD0N5M3_CIRMR</name>
<feature type="domain" description="ZMYND11 coiled-coil" evidence="2">
    <location>
        <begin position="63"/>
        <end position="98"/>
    </location>
</feature>
<protein>
    <recommendedName>
        <fullName evidence="2">ZMYND11 coiled-coil domain-containing protein</fullName>
    </recommendedName>
</protein>
<dbReference type="InterPro" id="IPR057054">
    <property type="entry name" value="ZMYND11_CC"/>
</dbReference>
<dbReference type="EMBL" id="JAMKFB020000024">
    <property type="protein sequence ID" value="KAL0156521.1"/>
    <property type="molecule type" value="Genomic_DNA"/>
</dbReference>